<gene>
    <name evidence="2" type="ORF">D915_010533</name>
</gene>
<feature type="signal peptide" evidence="1">
    <location>
        <begin position="1"/>
        <end position="24"/>
    </location>
</feature>
<dbReference type="Proteomes" id="UP000230066">
    <property type="component" value="Unassembled WGS sequence"/>
</dbReference>
<proteinExistence type="predicted"/>
<evidence type="ECO:0000313" key="2">
    <source>
        <dbReference type="EMBL" id="THD18848.1"/>
    </source>
</evidence>
<keyword evidence="3" id="KW-1185">Reference proteome</keyword>
<organism evidence="2 3">
    <name type="scientific">Fasciola hepatica</name>
    <name type="common">Liver fluke</name>
    <dbReference type="NCBI Taxonomy" id="6192"/>
    <lineage>
        <taxon>Eukaryota</taxon>
        <taxon>Metazoa</taxon>
        <taxon>Spiralia</taxon>
        <taxon>Lophotrochozoa</taxon>
        <taxon>Platyhelminthes</taxon>
        <taxon>Trematoda</taxon>
        <taxon>Digenea</taxon>
        <taxon>Plagiorchiida</taxon>
        <taxon>Echinostomata</taxon>
        <taxon>Echinostomatoidea</taxon>
        <taxon>Fasciolidae</taxon>
        <taxon>Fasciola</taxon>
    </lineage>
</organism>
<accession>A0A4E0R9W7</accession>
<dbReference type="AlphaFoldDB" id="A0A4E0R9W7"/>
<sequence>MCSISFAYWWCLLAFGCYIPNVFSVQPGECYPLPNKHFMYRLCISGFGTWLRDHDCEINAPDYSLREVTLADCFEQLLKYDDISGLSYDSKNNCLGRQNHLHSAVKYNPEGVCFWLFCCCKLLPI</sequence>
<reference evidence="2" key="1">
    <citation type="submission" date="2019-03" db="EMBL/GenBank/DDBJ databases">
        <title>Improved annotation for the trematode Fasciola hepatica.</title>
        <authorList>
            <person name="Choi Y.-J."/>
            <person name="Martin J."/>
            <person name="Mitreva M."/>
        </authorList>
    </citation>
    <scope>NUCLEOTIDE SEQUENCE [LARGE SCALE GENOMIC DNA]</scope>
</reference>
<evidence type="ECO:0000256" key="1">
    <source>
        <dbReference type="SAM" id="SignalP"/>
    </source>
</evidence>
<keyword evidence="1" id="KW-0732">Signal</keyword>
<evidence type="ECO:0000313" key="3">
    <source>
        <dbReference type="Proteomes" id="UP000230066"/>
    </source>
</evidence>
<feature type="chain" id="PRO_5020035946" evidence="1">
    <location>
        <begin position="25"/>
        <end position="125"/>
    </location>
</feature>
<dbReference type="EMBL" id="JXXN02008283">
    <property type="protein sequence ID" value="THD18848.1"/>
    <property type="molecule type" value="Genomic_DNA"/>
</dbReference>
<name>A0A4E0R9W7_FASHE</name>
<comment type="caution">
    <text evidence="2">The sequence shown here is derived from an EMBL/GenBank/DDBJ whole genome shotgun (WGS) entry which is preliminary data.</text>
</comment>
<protein>
    <submittedName>
        <fullName evidence="2">Uncharacterized protein</fullName>
    </submittedName>
</protein>